<comment type="function">
    <text evidence="1">Site-specific tyrosine recombinase, which acts by catalyzing the cutting and rejoining of the recombining DNA molecules.</text>
</comment>
<dbReference type="Proteomes" id="UP000253208">
    <property type="component" value="Unassembled WGS sequence"/>
</dbReference>
<accession>A0A367FWJ4</accession>
<evidence type="ECO:0000256" key="5">
    <source>
        <dbReference type="ARBA" id="ARBA00023172"/>
    </source>
</evidence>
<dbReference type="SUPFAM" id="SSF56349">
    <property type="entry name" value="DNA breaking-rejoining enzymes"/>
    <property type="match status" value="1"/>
</dbReference>
<keyword evidence="3" id="KW-0229">DNA integration</keyword>
<dbReference type="PANTHER" id="PTHR30349:SF41">
    <property type="entry name" value="INTEGRASE_RECOMBINASE PROTEIN MJ0367-RELATED"/>
    <property type="match status" value="1"/>
</dbReference>
<evidence type="ECO:0000256" key="2">
    <source>
        <dbReference type="ARBA" id="ARBA00008857"/>
    </source>
</evidence>
<dbReference type="PROSITE" id="PS51898">
    <property type="entry name" value="TYR_RECOMBINASE"/>
    <property type="match status" value="1"/>
</dbReference>
<dbReference type="Pfam" id="PF00589">
    <property type="entry name" value="Phage_integrase"/>
    <property type="match status" value="1"/>
</dbReference>
<dbReference type="PANTHER" id="PTHR30349">
    <property type="entry name" value="PHAGE INTEGRASE-RELATED"/>
    <property type="match status" value="1"/>
</dbReference>
<gene>
    <name evidence="9" type="ORF">C4886_12555</name>
</gene>
<evidence type="ECO:0000256" key="6">
    <source>
        <dbReference type="PROSITE-ProRule" id="PRU01248"/>
    </source>
</evidence>
<reference evidence="9 10" key="1">
    <citation type="submission" date="2018-02" db="EMBL/GenBank/DDBJ databases">
        <title>Complete genome sequencing of Faecalibacterium prausnitzii strains isolated from the human gut.</title>
        <authorList>
            <person name="Fitzgerald B.C."/>
            <person name="Shkoporov A.N."/>
            <person name="Ross P.R."/>
            <person name="Hill C."/>
        </authorList>
    </citation>
    <scope>NUCLEOTIDE SEQUENCE [LARGE SCALE GENOMIC DNA]</scope>
    <source>
        <strain evidence="9 10">APC942/31-1</strain>
    </source>
</reference>
<evidence type="ECO:0000256" key="4">
    <source>
        <dbReference type="ARBA" id="ARBA00023125"/>
    </source>
</evidence>
<feature type="domain" description="Core-binding (CB)" evidence="8">
    <location>
        <begin position="67"/>
        <end position="150"/>
    </location>
</feature>
<dbReference type="GO" id="GO:0015074">
    <property type="term" value="P:DNA integration"/>
    <property type="evidence" value="ECO:0007669"/>
    <property type="project" value="UniProtKB-KW"/>
</dbReference>
<dbReference type="InterPro" id="IPR011010">
    <property type="entry name" value="DNA_brk_join_enz"/>
</dbReference>
<dbReference type="GO" id="GO:0003677">
    <property type="term" value="F:DNA binding"/>
    <property type="evidence" value="ECO:0007669"/>
    <property type="project" value="UniProtKB-UniRule"/>
</dbReference>
<dbReference type="InterPro" id="IPR002104">
    <property type="entry name" value="Integrase_catalytic"/>
</dbReference>
<evidence type="ECO:0000256" key="3">
    <source>
        <dbReference type="ARBA" id="ARBA00022908"/>
    </source>
</evidence>
<dbReference type="RefSeq" id="WP_114002482.1">
    <property type="nucleotide sequence ID" value="NZ_PSQG01000018.1"/>
</dbReference>
<dbReference type="InterPro" id="IPR050090">
    <property type="entry name" value="Tyrosine_recombinase_XerCD"/>
</dbReference>
<dbReference type="InterPro" id="IPR044068">
    <property type="entry name" value="CB"/>
</dbReference>
<keyword evidence="4 6" id="KW-0238">DNA-binding</keyword>
<dbReference type="Pfam" id="PF14659">
    <property type="entry name" value="Phage_int_SAM_3"/>
    <property type="match status" value="1"/>
</dbReference>
<dbReference type="Gene3D" id="1.10.443.10">
    <property type="entry name" value="Intergrase catalytic core"/>
    <property type="match status" value="1"/>
</dbReference>
<evidence type="ECO:0000313" key="9">
    <source>
        <dbReference type="EMBL" id="RCH42822.1"/>
    </source>
</evidence>
<dbReference type="GO" id="GO:0006310">
    <property type="term" value="P:DNA recombination"/>
    <property type="evidence" value="ECO:0007669"/>
    <property type="project" value="UniProtKB-KW"/>
</dbReference>
<feature type="domain" description="Tyr recombinase" evidence="7">
    <location>
        <begin position="169"/>
        <end position="365"/>
    </location>
</feature>
<dbReference type="AlphaFoldDB" id="A0A367FWJ4"/>
<proteinExistence type="inferred from homology"/>
<dbReference type="PROSITE" id="PS51900">
    <property type="entry name" value="CB"/>
    <property type="match status" value="1"/>
</dbReference>
<keyword evidence="5" id="KW-0233">DNA recombination</keyword>
<comment type="similarity">
    <text evidence="2">Belongs to the 'phage' integrase family.</text>
</comment>
<evidence type="ECO:0000259" key="8">
    <source>
        <dbReference type="PROSITE" id="PS51900"/>
    </source>
</evidence>
<evidence type="ECO:0000313" key="10">
    <source>
        <dbReference type="Proteomes" id="UP000253208"/>
    </source>
</evidence>
<organism evidence="9 10">
    <name type="scientific">Blautia obeum</name>
    <dbReference type="NCBI Taxonomy" id="40520"/>
    <lineage>
        <taxon>Bacteria</taxon>
        <taxon>Bacillati</taxon>
        <taxon>Bacillota</taxon>
        <taxon>Clostridia</taxon>
        <taxon>Lachnospirales</taxon>
        <taxon>Lachnospiraceae</taxon>
        <taxon>Blautia</taxon>
    </lineage>
</organism>
<protein>
    <submittedName>
        <fullName evidence="9">Recombinase XerC</fullName>
    </submittedName>
</protein>
<evidence type="ECO:0000256" key="1">
    <source>
        <dbReference type="ARBA" id="ARBA00003283"/>
    </source>
</evidence>
<dbReference type="Gene3D" id="1.10.150.130">
    <property type="match status" value="1"/>
</dbReference>
<dbReference type="InterPro" id="IPR004107">
    <property type="entry name" value="Integrase_SAM-like_N"/>
</dbReference>
<evidence type="ECO:0000259" key="7">
    <source>
        <dbReference type="PROSITE" id="PS51898"/>
    </source>
</evidence>
<name>A0A367FWJ4_9FIRM</name>
<dbReference type="InterPro" id="IPR013762">
    <property type="entry name" value="Integrase-like_cat_sf"/>
</dbReference>
<dbReference type="EMBL" id="PSQG01000018">
    <property type="protein sequence ID" value="RCH42822.1"/>
    <property type="molecule type" value="Genomic_DNA"/>
</dbReference>
<dbReference type="CDD" id="cd01189">
    <property type="entry name" value="INT_ICEBs1_C_like"/>
    <property type="match status" value="1"/>
</dbReference>
<comment type="caution">
    <text evidence="9">The sequence shown here is derived from an EMBL/GenBank/DDBJ whole genome shotgun (WGS) entry which is preliminary data.</text>
</comment>
<sequence>MSRKGENIYKRKDGRWEARYIKEHRINGRIHYGYCYGKTYHEVRDKVNQARYALMNDQLLPVRGKRNRFADYCNEWLYLKRSSVKPSTFVKYTTILEKYIKPDLGQYFSEAVSEILVEQFSYRLVHERGLSPKTVRDILSVLHSILNYTAKQNPLAKPVDIVYPRQDRKEMRVLTCEEQKRFTEYLLRDMDPCKFGVLLALLTGLRIGEVCALKWEDISLENKVIFVRHTMQRLKNLNPASEERTRIITGVPKSGRSVRMIPMNQDIEKLCNKWRADDLEAYVLTGKAGYFLEPRTLQYRMRQYTKDCDLKNVHFHTLRHSFATRCVEAGFEIRSLSEILGHSSARITLECYVHSSMNLKRKNMEKLKIADTVEKEFPGA</sequence>
<dbReference type="InterPro" id="IPR010998">
    <property type="entry name" value="Integrase_recombinase_N"/>
</dbReference>